<comment type="pathway">
    <text evidence="7">Amino-acid biosynthesis; L-lysine biosynthesis via DAP pathway; LL-2,6-diaminopimelate from (S)-tetrahydrodipicolinate (acetylase route): step 1/3.</text>
</comment>
<proteinExistence type="inferred from homology"/>
<evidence type="ECO:0000256" key="1">
    <source>
        <dbReference type="ARBA" id="ARBA00022605"/>
    </source>
</evidence>
<comment type="similarity">
    <text evidence="7">Belongs to the transferase hexapeptide repeat family. DapH subfamily.</text>
</comment>
<dbReference type="PANTHER" id="PTHR43300">
    <property type="entry name" value="ACETYLTRANSFERASE"/>
    <property type="match status" value="1"/>
</dbReference>
<gene>
    <name evidence="7" type="primary">dapH</name>
    <name evidence="9" type="ORF">FC18_GL001458</name>
</gene>
<dbReference type="RefSeq" id="WP_054678495.1">
    <property type="nucleotide sequence ID" value="NZ_AYYO01000024.1"/>
</dbReference>
<keyword evidence="1 7" id="KW-0028">Amino-acid biosynthesis</keyword>
<evidence type="ECO:0000256" key="7">
    <source>
        <dbReference type="HAMAP-Rule" id="MF_01691"/>
    </source>
</evidence>
<dbReference type="InterPro" id="IPR001451">
    <property type="entry name" value="Hexapep"/>
</dbReference>
<dbReference type="Pfam" id="PF00132">
    <property type="entry name" value="Hexapep"/>
    <property type="match status" value="1"/>
</dbReference>
<evidence type="ECO:0000256" key="5">
    <source>
        <dbReference type="ARBA" id="ARBA00023154"/>
    </source>
</evidence>
<dbReference type="InterPro" id="IPR019873">
    <property type="entry name" value="DapH"/>
</dbReference>
<evidence type="ECO:0000313" key="10">
    <source>
        <dbReference type="Proteomes" id="UP000051679"/>
    </source>
</evidence>
<dbReference type="GO" id="GO:0047200">
    <property type="term" value="F:tetrahydrodipicolinate N-acetyltransferase activity"/>
    <property type="evidence" value="ECO:0007669"/>
    <property type="project" value="UniProtKB-UniRule"/>
</dbReference>
<name>A0A0R1ZL90_9LACO</name>
<evidence type="ECO:0000256" key="4">
    <source>
        <dbReference type="ARBA" id="ARBA00022915"/>
    </source>
</evidence>
<comment type="function">
    <text evidence="7">Catalyzes the transfer of an acetyl group from acetyl-CoA to tetrahydrodipicolinate.</text>
</comment>
<dbReference type="Gene3D" id="2.160.10.10">
    <property type="entry name" value="Hexapeptide repeat proteins"/>
    <property type="match status" value="1"/>
</dbReference>
<dbReference type="Pfam" id="PF08503">
    <property type="entry name" value="DapH_N"/>
    <property type="match status" value="1"/>
</dbReference>
<dbReference type="PATRIC" id="fig|1291052.5.peg.1479"/>
<dbReference type="InterPro" id="IPR013710">
    <property type="entry name" value="DapH_N"/>
</dbReference>
<dbReference type="OrthoDB" id="9788080at2"/>
<dbReference type="InterPro" id="IPR018357">
    <property type="entry name" value="Hexapep_transf_CS"/>
</dbReference>
<reference evidence="9 10" key="1">
    <citation type="journal article" date="2015" name="Genome Announc.">
        <title>Expanding the biotechnology potential of lactobacilli through comparative genomics of 213 strains and associated genera.</title>
        <authorList>
            <person name="Sun Z."/>
            <person name="Harris H.M."/>
            <person name="McCann A."/>
            <person name="Guo C."/>
            <person name="Argimon S."/>
            <person name="Zhang W."/>
            <person name="Yang X."/>
            <person name="Jeffery I.B."/>
            <person name="Cooney J.C."/>
            <person name="Kagawa T.F."/>
            <person name="Liu W."/>
            <person name="Song Y."/>
            <person name="Salvetti E."/>
            <person name="Wrobel A."/>
            <person name="Rasinkangas P."/>
            <person name="Parkhill J."/>
            <person name="Rea M.C."/>
            <person name="O'Sullivan O."/>
            <person name="Ritari J."/>
            <person name="Douillard F.P."/>
            <person name="Paul Ross R."/>
            <person name="Yang R."/>
            <person name="Briner A.E."/>
            <person name="Felis G.E."/>
            <person name="de Vos W.M."/>
            <person name="Barrangou R."/>
            <person name="Klaenhammer T.R."/>
            <person name="Caufield P.W."/>
            <person name="Cui Y."/>
            <person name="Zhang H."/>
            <person name="O'Toole P.W."/>
        </authorList>
    </citation>
    <scope>NUCLEOTIDE SEQUENCE [LARGE SCALE GENOMIC DNA]</scope>
    <source>
        <strain evidence="9 10">DSM 20505</strain>
    </source>
</reference>
<accession>A0A0R1ZL90</accession>
<dbReference type="Proteomes" id="UP000051679">
    <property type="component" value="Unassembled WGS sequence"/>
</dbReference>
<evidence type="ECO:0000256" key="3">
    <source>
        <dbReference type="ARBA" id="ARBA00022737"/>
    </source>
</evidence>
<dbReference type="EC" id="2.3.1.89" evidence="7"/>
<evidence type="ECO:0000313" key="9">
    <source>
        <dbReference type="EMBL" id="KRM55295.1"/>
    </source>
</evidence>
<dbReference type="Pfam" id="PF14602">
    <property type="entry name" value="Hexapep_2"/>
    <property type="match status" value="2"/>
</dbReference>
<keyword evidence="4 7" id="KW-0220">Diaminopimelate biosynthesis</keyword>
<dbReference type="Gene3D" id="3.30.70.250">
    <property type="entry name" value="Malonyl-CoA ACP transacylase, ACP-binding"/>
    <property type="match status" value="1"/>
</dbReference>
<keyword evidence="2 7" id="KW-0808">Transferase</keyword>
<dbReference type="InterPro" id="IPR050179">
    <property type="entry name" value="Trans_hexapeptide_repeat"/>
</dbReference>
<dbReference type="STRING" id="1291052.FC18_GL001458"/>
<dbReference type="InterPro" id="IPR011004">
    <property type="entry name" value="Trimer_LpxA-like_sf"/>
</dbReference>
<dbReference type="GO" id="GO:0019877">
    <property type="term" value="P:diaminopimelate biosynthetic process"/>
    <property type="evidence" value="ECO:0007669"/>
    <property type="project" value="UniProtKB-UniRule"/>
</dbReference>
<dbReference type="PROSITE" id="PS00101">
    <property type="entry name" value="HEXAPEP_TRANSFERASES"/>
    <property type="match status" value="1"/>
</dbReference>
<evidence type="ECO:0000259" key="8">
    <source>
        <dbReference type="Pfam" id="PF08503"/>
    </source>
</evidence>
<feature type="domain" description="2,3,4,5-tetrahydropyridine-2,6-dicarboxylate N-acetyltransferase N-terminal" evidence="8">
    <location>
        <begin position="6"/>
        <end position="89"/>
    </location>
</feature>
<dbReference type="CDD" id="cd03350">
    <property type="entry name" value="LbH_THP_succinylT"/>
    <property type="match status" value="1"/>
</dbReference>
<dbReference type="SUPFAM" id="SSF51161">
    <property type="entry name" value="Trimeric LpxA-like enzymes"/>
    <property type="match status" value="1"/>
</dbReference>
<dbReference type="NCBIfam" id="TIGR03532">
    <property type="entry name" value="DapD_Ac"/>
    <property type="match status" value="1"/>
</dbReference>
<protein>
    <recommendedName>
        <fullName evidence="7">2,3,4,5-tetrahydropyridine-2,6-dicarboxylate N-acetyltransferase</fullName>
        <ecNumber evidence="7">2.3.1.89</ecNumber>
    </recommendedName>
    <alternativeName>
        <fullName evidence="7">Tetrahydrodipicolinate N-acetyltransferase</fullName>
        <shortName evidence="7">THP acetyltransferase</shortName>
        <shortName evidence="7">Tetrahydropicolinate acetylase</shortName>
    </alternativeName>
</protein>
<comment type="catalytic activity">
    <reaction evidence="7">
        <text>(S)-2,3,4,5-tetrahydrodipicolinate + acetyl-CoA + H2O = L-2-acetamido-6-oxoheptanedioate + CoA</text>
        <dbReference type="Rhea" id="RHEA:13085"/>
        <dbReference type="ChEBI" id="CHEBI:15377"/>
        <dbReference type="ChEBI" id="CHEBI:16845"/>
        <dbReference type="ChEBI" id="CHEBI:57287"/>
        <dbReference type="ChEBI" id="CHEBI:57288"/>
        <dbReference type="ChEBI" id="CHEBI:58117"/>
        <dbReference type="EC" id="2.3.1.89"/>
    </reaction>
</comment>
<sequence length="238" mass="24322">MAKQFDAEKVIEYIATAPKKTPVQVTIAGDMDQLTDVPAGVEAFLDVKTGRLFGDNEVIAPWLAANAAHISAQHVEVAARNSGVPMLDITHTNARIEPGAIIREHVAIGDNAVIMMGAVINIGSFIGDASMIDMGAVLGGRATVGKHCHIGAGAVLAGVVEPASATPVIVEDNVLVGANAVVLEGVRIGEGAVVAAGAIVTKDVPAHTVVAGVPAKVIKEIDAKTEGKTALIDALRNL</sequence>
<dbReference type="UniPathway" id="UPA00034">
    <property type="reaction ID" value="UER00022"/>
</dbReference>
<dbReference type="GO" id="GO:0009089">
    <property type="term" value="P:lysine biosynthetic process via diaminopimelate"/>
    <property type="evidence" value="ECO:0007669"/>
    <property type="project" value="UniProtKB-UniRule"/>
</dbReference>
<dbReference type="PANTHER" id="PTHR43300:SF10">
    <property type="entry name" value="2,3,4,5-TETRAHYDROPYRIDINE-2,6-DICARBOXYLATE N-ACETYLTRANSFERASE"/>
    <property type="match status" value="1"/>
</dbReference>
<dbReference type="HAMAP" id="MF_01691">
    <property type="entry name" value="DapH"/>
    <property type="match status" value="1"/>
</dbReference>
<organism evidence="9 10">
    <name type="scientific">Lacticaseibacillus sharpeae JCM 1186 = DSM 20505</name>
    <dbReference type="NCBI Taxonomy" id="1291052"/>
    <lineage>
        <taxon>Bacteria</taxon>
        <taxon>Bacillati</taxon>
        <taxon>Bacillota</taxon>
        <taxon>Bacilli</taxon>
        <taxon>Lactobacillales</taxon>
        <taxon>Lactobacillaceae</taxon>
        <taxon>Lacticaseibacillus</taxon>
    </lineage>
</organism>
<evidence type="ECO:0000256" key="6">
    <source>
        <dbReference type="ARBA" id="ARBA00023315"/>
    </source>
</evidence>
<evidence type="ECO:0000256" key="2">
    <source>
        <dbReference type="ARBA" id="ARBA00022679"/>
    </source>
</evidence>
<keyword evidence="3 7" id="KW-0677">Repeat</keyword>
<keyword evidence="5 7" id="KW-0457">Lysine biosynthesis</keyword>
<keyword evidence="6 7" id="KW-0012">Acyltransferase</keyword>
<keyword evidence="10" id="KW-1185">Reference proteome</keyword>
<dbReference type="EMBL" id="AYYO01000024">
    <property type="protein sequence ID" value="KRM55295.1"/>
    <property type="molecule type" value="Genomic_DNA"/>
</dbReference>
<dbReference type="AlphaFoldDB" id="A0A0R1ZL90"/>
<comment type="caution">
    <text evidence="9">The sequence shown here is derived from an EMBL/GenBank/DDBJ whole genome shotgun (WGS) entry which is preliminary data.</text>
</comment>